<dbReference type="PANTHER" id="PTHR11685">
    <property type="entry name" value="RBR FAMILY RING FINGER AND IBR DOMAIN-CONTAINING"/>
    <property type="match status" value="1"/>
</dbReference>
<keyword evidence="7" id="KW-0833">Ubl conjugation pathway</keyword>
<keyword evidence="10" id="KW-1133">Transmembrane helix</keyword>
<dbReference type="Pfam" id="PF22191">
    <property type="entry name" value="IBR_1"/>
    <property type="match status" value="1"/>
</dbReference>
<evidence type="ECO:0000256" key="6">
    <source>
        <dbReference type="ARBA" id="ARBA00022771"/>
    </source>
</evidence>
<keyword evidence="6" id="KW-0863">Zinc-finger</keyword>
<dbReference type="GO" id="GO:0016567">
    <property type="term" value="P:protein ubiquitination"/>
    <property type="evidence" value="ECO:0007669"/>
    <property type="project" value="InterPro"/>
</dbReference>
<organism evidence="12 13">
    <name type="scientific">Artemia franciscana</name>
    <name type="common">Brine shrimp</name>
    <name type="synonym">Artemia sanfranciscana</name>
    <dbReference type="NCBI Taxonomy" id="6661"/>
    <lineage>
        <taxon>Eukaryota</taxon>
        <taxon>Metazoa</taxon>
        <taxon>Ecdysozoa</taxon>
        <taxon>Arthropoda</taxon>
        <taxon>Crustacea</taxon>
        <taxon>Branchiopoda</taxon>
        <taxon>Anostraca</taxon>
        <taxon>Artemiidae</taxon>
        <taxon>Artemia</taxon>
    </lineage>
</organism>
<dbReference type="CDD" id="cd20352">
    <property type="entry name" value="Rcat_RBR_RNF144"/>
    <property type="match status" value="1"/>
</dbReference>
<dbReference type="EC" id="2.3.2.31" evidence="2"/>
<evidence type="ECO:0000256" key="7">
    <source>
        <dbReference type="ARBA" id="ARBA00022786"/>
    </source>
</evidence>
<keyword evidence="5" id="KW-0677">Repeat</keyword>
<evidence type="ECO:0000313" key="12">
    <source>
        <dbReference type="EMBL" id="KAK2704633.1"/>
    </source>
</evidence>
<dbReference type="InterPro" id="IPR031127">
    <property type="entry name" value="E3_UB_ligase_RBR"/>
</dbReference>
<accession>A0AA88H4F4</accession>
<dbReference type="InterPro" id="IPR002867">
    <property type="entry name" value="IBR_dom"/>
</dbReference>
<dbReference type="GO" id="GO:0008270">
    <property type="term" value="F:zinc ion binding"/>
    <property type="evidence" value="ECO:0007669"/>
    <property type="project" value="UniProtKB-KW"/>
</dbReference>
<feature type="non-terminal residue" evidence="12">
    <location>
        <position position="364"/>
    </location>
</feature>
<dbReference type="Proteomes" id="UP001187531">
    <property type="component" value="Unassembled WGS sequence"/>
</dbReference>
<dbReference type="Gene3D" id="1.20.120.1750">
    <property type="match status" value="1"/>
</dbReference>
<gene>
    <name evidence="12" type="ORF">QYM36_016874</name>
</gene>
<evidence type="ECO:0000256" key="2">
    <source>
        <dbReference type="ARBA" id="ARBA00012251"/>
    </source>
</evidence>
<feature type="domain" description="RING-type" evidence="11">
    <location>
        <begin position="78"/>
        <end position="297"/>
    </location>
</feature>
<feature type="transmembrane region" description="Helical" evidence="10">
    <location>
        <begin position="311"/>
        <end position="338"/>
    </location>
</feature>
<dbReference type="EMBL" id="JAVRJZ010000021">
    <property type="protein sequence ID" value="KAK2704633.1"/>
    <property type="molecule type" value="Genomic_DNA"/>
</dbReference>
<dbReference type="GO" id="GO:0061630">
    <property type="term" value="F:ubiquitin protein ligase activity"/>
    <property type="evidence" value="ECO:0007669"/>
    <property type="project" value="UniProtKB-EC"/>
</dbReference>
<keyword evidence="10" id="KW-0472">Membrane</keyword>
<evidence type="ECO:0000256" key="9">
    <source>
        <dbReference type="SAM" id="MobiDB-lite"/>
    </source>
</evidence>
<dbReference type="FunFam" id="1.20.120.1750:FF:000010">
    <property type="entry name" value="RBR-type E3 ubiquitin transferase"/>
    <property type="match status" value="1"/>
</dbReference>
<evidence type="ECO:0000313" key="13">
    <source>
        <dbReference type="Proteomes" id="UP001187531"/>
    </source>
</evidence>
<dbReference type="PROSITE" id="PS00518">
    <property type="entry name" value="ZF_RING_1"/>
    <property type="match status" value="1"/>
</dbReference>
<reference evidence="12" key="1">
    <citation type="submission" date="2023-07" db="EMBL/GenBank/DDBJ databases">
        <title>Chromosome-level genome assembly of Artemia franciscana.</title>
        <authorList>
            <person name="Jo E."/>
        </authorList>
    </citation>
    <scope>NUCLEOTIDE SEQUENCE</scope>
    <source>
        <tissue evidence="12">Whole body</tissue>
    </source>
</reference>
<evidence type="ECO:0000256" key="1">
    <source>
        <dbReference type="ARBA" id="ARBA00001798"/>
    </source>
</evidence>
<evidence type="ECO:0000259" key="11">
    <source>
        <dbReference type="PROSITE" id="PS51873"/>
    </source>
</evidence>
<dbReference type="Gene3D" id="3.30.40.10">
    <property type="entry name" value="Zinc/RING finger domain, C3HC4 (zinc finger)"/>
    <property type="match status" value="1"/>
</dbReference>
<keyword evidence="10" id="KW-0812">Transmembrane</keyword>
<keyword evidence="3" id="KW-0808">Transferase</keyword>
<dbReference type="PROSITE" id="PS51873">
    <property type="entry name" value="TRIAD"/>
    <property type="match status" value="1"/>
</dbReference>
<keyword evidence="4" id="KW-0479">Metal-binding</keyword>
<evidence type="ECO:0000256" key="5">
    <source>
        <dbReference type="ARBA" id="ARBA00022737"/>
    </source>
</evidence>
<name>A0AA88H4F4_ARTSF</name>
<dbReference type="InterPro" id="IPR044066">
    <property type="entry name" value="TRIAD_supradom"/>
</dbReference>
<dbReference type="InterPro" id="IPR013083">
    <property type="entry name" value="Znf_RING/FYVE/PHD"/>
</dbReference>
<evidence type="ECO:0000256" key="4">
    <source>
        <dbReference type="ARBA" id="ARBA00022723"/>
    </source>
</evidence>
<dbReference type="SMART" id="SM00647">
    <property type="entry name" value="IBR"/>
    <property type="match status" value="1"/>
</dbReference>
<evidence type="ECO:0000256" key="8">
    <source>
        <dbReference type="ARBA" id="ARBA00022833"/>
    </source>
</evidence>
<comment type="caution">
    <text evidence="12">The sequence shown here is derived from an EMBL/GenBank/DDBJ whole genome shotgun (WGS) entry which is preliminary data.</text>
</comment>
<dbReference type="Pfam" id="PF01485">
    <property type="entry name" value="IBR"/>
    <property type="match status" value="1"/>
</dbReference>
<keyword evidence="13" id="KW-1185">Reference proteome</keyword>
<dbReference type="AlphaFoldDB" id="A0AA88H4F4"/>
<keyword evidence="8" id="KW-0862">Zinc</keyword>
<evidence type="ECO:0000256" key="10">
    <source>
        <dbReference type="SAM" id="Phobius"/>
    </source>
</evidence>
<feature type="region of interest" description="Disordered" evidence="9">
    <location>
        <begin position="345"/>
        <end position="364"/>
    </location>
</feature>
<proteinExistence type="predicted"/>
<protein>
    <recommendedName>
        <fullName evidence="2">RBR-type E3 ubiquitin transferase</fullName>
        <ecNumber evidence="2">2.3.2.31</ecNumber>
    </recommendedName>
</protein>
<evidence type="ECO:0000256" key="3">
    <source>
        <dbReference type="ARBA" id="ARBA00022679"/>
    </source>
</evidence>
<comment type="catalytic activity">
    <reaction evidence="1">
        <text>[E2 ubiquitin-conjugating enzyme]-S-ubiquitinyl-L-cysteine + [acceptor protein]-L-lysine = [E2 ubiquitin-conjugating enzyme]-L-cysteine + [acceptor protein]-N(6)-ubiquitinyl-L-lysine.</text>
        <dbReference type="EC" id="2.3.2.31"/>
    </reaction>
</comment>
<sequence>GFVGSVAVRIELNVHIVADTALVDYIAVGTALVDYIAVGTALVDYIAVGTALDIAADSALTVDMGLVDHVAVGTALNVRIAALAAGSSLIYTVAALAVDIPALGFEGIAALCLSQYVSLSVGSGYCEISCPDGDCPAESGALTDKEIDSLINKEKVELLAKLRVNLEVERDPSRIWCPNAGCETICEIPQDASPLRPVDKWNNPIVHIQCKTCAHDFCSSCKESWHENSGCEEDPLNERQGLVKRCPFCKVPIERDSGCAQMMCRRCKHVFCWYCLVSLDEDFMLRHYDKGPCRDKLGHTKLSLLWHRLQVVAVFLGCGIFFIIVSPVVVLVAPCVYVSRRRKKKNKSGDSDENEEAKRSRYFF</sequence>
<dbReference type="SUPFAM" id="SSF57850">
    <property type="entry name" value="RING/U-box"/>
    <property type="match status" value="2"/>
</dbReference>
<dbReference type="InterPro" id="IPR017907">
    <property type="entry name" value="Znf_RING_CS"/>
</dbReference>